<evidence type="ECO:0000256" key="11">
    <source>
        <dbReference type="PROSITE-ProRule" id="PRU10141"/>
    </source>
</evidence>
<organism evidence="15 16">
    <name type="scientific">Oreochromis niloticus</name>
    <name type="common">Nile tilapia</name>
    <name type="synonym">Tilapia nilotica</name>
    <dbReference type="NCBI Taxonomy" id="8128"/>
    <lineage>
        <taxon>Eukaryota</taxon>
        <taxon>Metazoa</taxon>
        <taxon>Chordata</taxon>
        <taxon>Craniata</taxon>
        <taxon>Vertebrata</taxon>
        <taxon>Euteleostomi</taxon>
        <taxon>Actinopterygii</taxon>
        <taxon>Neopterygii</taxon>
        <taxon>Teleostei</taxon>
        <taxon>Neoteleostei</taxon>
        <taxon>Acanthomorphata</taxon>
        <taxon>Ovalentaria</taxon>
        <taxon>Cichlomorphae</taxon>
        <taxon>Cichliformes</taxon>
        <taxon>Cichlidae</taxon>
        <taxon>African cichlids</taxon>
        <taxon>Pseudocrenilabrinae</taxon>
        <taxon>Oreochromini</taxon>
        <taxon>Oreochromis</taxon>
    </lineage>
</organism>
<keyword evidence="12" id="KW-0175">Coiled coil</keyword>
<dbReference type="PROSITE" id="PS50011">
    <property type="entry name" value="PROTEIN_KINASE_DOM"/>
    <property type="match status" value="1"/>
</dbReference>
<feature type="compositionally biased region" description="Pro residues" evidence="13">
    <location>
        <begin position="369"/>
        <end position="385"/>
    </location>
</feature>
<dbReference type="PANTHER" id="PTHR46538:SF2">
    <property type="entry name" value="NON-SPECIFIC SERINE_THREONINE PROTEIN KINASE"/>
    <property type="match status" value="1"/>
</dbReference>
<sequence>MAFGRFSKLFRLPAMDMKKKAKQYEHVNRDVNPNDIWEIIGELGDGAFGKVYKARNKETGVLAAAKVIETKSEEELEDYIVEIDILAKCDHCYIVKLLDAFYYENKLWIMIEFCPGGAVDAAMLELDRGLTEPQIQVVCRQMLEALDYLHGLKIIHRDLKAGNILLMLDGDIKLADFGVSAKNTKTLQRRDSFIGTPYWMAPEVVMCETMKDAPYDYKADIWSLGITLIELAQIEPPHHELNPMRVLLKIAKSEPPSLDQPKKWSQAFNDFLRKSLDKNPETRPTAAQLLEHPFVKSVTTNRPLRELVAEVKAEVMEEIEDNREEGEEDEGMDLTVVPNLFIIIVLSILVFPKQVHALPFNCLEGDQPPETPSPTTPSSPGPVPFPRKLNQPDTSTEEEPGSTMAVPVPLPRQNLPKKDPDEVGDKMGEIEKSESEKSESESSTKTTFSDSGIEDGKSTPTLEEEKVLFESCSARFSVFLSTCQNFSDKTLRRTRKFVVDGVAVSVTTSKIIRDDEKKDEEMRFLRRQELRELRLLQKEEQRALATLNAKLEIQREQIQRRFDQEMNTKKKYYDTELETLERNQKQAIEKMEEEHKVKLKEETRRIKAEQERDHQKFQDQLKLKKKEVKQSVDKLPRSQRKDTLKQKMNSFQEMKMSEEEKFLVAQKNYLDTTLKNIISNNKREIADLERDCLNKKQSLIREREATLWEMEEKNLYEKHQLLKQQMKDQYFLQRHQLLKKHEKEKEQMQNYNQRMVEILKTKQQLEKSRLPKIQRSEAKTRMTMFKKSLRINSSGSAAEDKEKIKLFSQQEEKRQKAERLHQQQKHENQMREMAGQCESNIRELLQLQNEKCHLLIENETQRLKMLDEQHNYMMKDWREQLKPRKKALEDELNARKREQEAFFRMSDSSDCPNPSSPKRVSKFMPYQDETTT</sequence>
<dbReference type="GeneTree" id="ENSGT00940000156818"/>
<dbReference type="PROSITE" id="PS00108">
    <property type="entry name" value="PROTEIN_KINASE_ST"/>
    <property type="match status" value="1"/>
</dbReference>
<feature type="region of interest" description="Disordered" evidence="13">
    <location>
        <begin position="903"/>
        <end position="932"/>
    </location>
</feature>
<evidence type="ECO:0000259" key="14">
    <source>
        <dbReference type="PROSITE" id="PS50011"/>
    </source>
</evidence>
<keyword evidence="16" id="KW-1185">Reference proteome</keyword>
<feature type="domain" description="Protein kinase" evidence="14">
    <location>
        <begin position="37"/>
        <end position="295"/>
    </location>
</feature>
<evidence type="ECO:0000256" key="10">
    <source>
        <dbReference type="ARBA" id="ARBA00048679"/>
    </source>
</evidence>
<name>A0A669B884_ORENI</name>
<keyword evidence="6 11" id="KW-0547">Nucleotide-binding</keyword>
<dbReference type="InterPro" id="IPR000719">
    <property type="entry name" value="Prot_kinase_dom"/>
</dbReference>
<gene>
    <name evidence="15" type="primary">STK10</name>
    <name evidence="15" type="synonym">stk10</name>
</gene>
<dbReference type="Ensembl" id="ENSONIT00000044460.1">
    <property type="protein sequence ID" value="ENSONIP00000030694.1"/>
    <property type="gene ID" value="ENSONIG00000008412.2"/>
</dbReference>
<evidence type="ECO:0000256" key="5">
    <source>
        <dbReference type="ARBA" id="ARBA00022679"/>
    </source>
</evidence>
<feature type="compositionally biased region" description="Basic and acidic residues" evidence="13">
    <location>
        <begin position="416"/>
        <end position="442"/>
    </location>
</feature>
<keyword evidence="7" id="KW-0418">Kinase</keyword>
<dbReference type="SMART" id="SM00220">
    <property type="entry name" value="S_TKc"/>
    <property type="match status" value="1"/>
</dbReference>
<feature type="compositionally biased region" description="Low complexity" evidence="13">
    <location>
        <begin position="906"/>
        <end position="917"/>
    </location>
</feature>
<reference evidence="15" key="2">
    <citation type="submission" date="2025-08" db="UniProtKB">
        <authorList>
            <consortium name="Ensembl"/>
        </authorList>
    </citation>
    <scope>IDENTIFICATION</scope>
</reference>
<evidence type="ECO:0000256" key="1">
    <source>
        <dbReference type="ARBA" id="ARBA00008874"/>
    </source>
</evidence>
<dbReference type="GO" id="GO:0004674">
    <property type="term" value="F:protein serine/threonine kinase activity"/>
    <property type="evidence" value="ECO:0007669"/>
    <property type="project" value="UniProtKB-KW"/>
</dbReference>
<evidence type="ECO:0000256" key="9">
    <source>
        <dbReference type="ARBA" id="ARBA00047899"/>
    </source>
</evidence>
<evidence type="ECO:0000313" key="16">
    <source>
        <dbReference type="Proteomes" id="UP000005207"/>
    </source>
</evidence>
<dbReference type="Gene3D" id="3.30.200.20">
    <property type="entry name" value="Phosphorylase Kinase, domain 1"/>
    <property type="match status" value="1"/>
</dbReference>
<dbReference type="InterPro" id="IPR011009">
    <property type="entry name" value="Kinase-like_dom_sf"/>
</dbReference>
<evidence type="ECO:0000256" key="6">
    <source>
        <dbReference type="ARBA" id="ARBA00022741"/>
    </source>
</evidence>
<dbReference type="InterPro" id="IPR008271">
    <property type="entry name" value="Ser/Thr_kinase_AS"/>
</dbReference>
<feature type="binding site" evidence="11">
    <location>
        <position position="66"/>
    </location>
    <ligand>
        <name>ATP</name>
        <dbReference type="ChEBI" id="CHEBI:30616"/>
    </ligand>
</feature>
<evidence type="ECO:0000256" key="4">
    <source>
        <dbReference type="ARBA" id="ARBA00022553"/>
    </source>
</evidence>
<reference evidence="16" key="1">
    <citation type="submission" date="2012-01" db="EMBL/GenBank/DDBJ databases">
        <title>The Genome Sequence of Oreochromis niloticus (Nile Tilapia).</title>
        <authorList>
            <consortium name="Broad Institute Genome Assembly Team"/>
            <consortium name="Broad Institute Sequencing Platform"/>
            <person name="Di Palma F."/>
            <person name="Johnson J."/>
            <person name="Lander E.S."/>
            <person name="Lindblad-Toh K."/>
        </authorList>
    </citation>
    <scope>NUCLEOTIDE SEQUENCE [LARGE SCALE GENOMIC DNA]</scope>
</reference>
<dbReference type="Proteomes" id="UP000005207">
    <property type="component" value="Linkage group LG10"/>
</dbReference>
<dbReference type="InterPro" id="IPR022165">
    <property type="entry name" value="PKK"/>
</dbReference>
<evidence type="ECO:0000256" key="2">
    <source>
        <dbReference type="ARBA" id="ARBA00012513"/>
    </source>
</evidence>
<keyword evidence="8 11" id="KW-0067">ATP-binding</keyword>
<reference evidence="15" key="3">
    <citation type="submission" date="2025-09" db="UniProtKB">
        <authorList>
            <consortium name="Ensembl"/>
        </authorList>
    </citation>
    <scope>IDENTIFICATION</scope>
</reference>
<dbReference type="FunFam" id="3.30.200.20:FF:000120">
    <property type="entry name" value="STE20-like serine/threonine-protein kinase"/>
    <property type="match status" value="1"/>
</dbReference>
<evidence type="ECO:0000256" key="12">
    <source>
        <dbReference type="SAM" id="Coils"/>
    </source>
</evidence>
<comment type="catalytic activity">
    <reaction evidence="10">
        <text>L-seryl-[protein] + ATP = O-phospho-L-seryl-[protein] + ADP + H(+)</text>
        <dbReference type="Rhea" id="RHEA:17989"/>
        <dbReference type="Rhea" id="RHEA-COMP:9863"/>
        <dbReference type="Rhea" id="RHEA-COMP:11604"/>
        <dbReference type="ChEBI" id="CHEBI:15378"/>
        <dbReference type="ChEBI" id="CHEBI:29999"/>
        <dbReference type="ChEBI" id="CHEBI:30616"/>
        <dbReference type="ChEBI" id="CHEBI:83421"/>
        <dbReference type="ChEBI" id="CHEBI:456216"/>
        <dbReference type="EC" id="2.7.11.1"/>
    </reaction>
</comment>
<dbReference type="PANTHER" id="PTHR46538">
    <property type="entry name" value="PROTEIN KINASE DOMAIN-CONTAINING PROTEIN"/>
    <property type="match status" value="1"/>
</dbReference>
<dbReference type="EC" id="2.7.11.1" evidence="2"/>
<dbReference type="Gene3D" id="1.10.510.10">
    <property type="entry name" value="Transferase(Phosphotransferase) domain 1"/>
    <property type="match status" value="1"/>
</dbReference>
<proteinExistence type="inferred from homology"/>
<evidence type="ECO:0000256" key="13">
    <source>
        <dbReference type="SAM" id="MobiDB-lite"/>
    </source>
</evidence>
<keyword evidence="3" id="KW-0723">Serine/threonine-protein kinase</keyword>
<keyword evidence="5" id="KW-0808">Transferase</keyword>
<dbReference type="InterPro" id="IPR017441">
    <property type="entry name" value="Protein_kinase_ATP_BS"/>
</dbReference>
<dbReference type="InterPro" id="IPR051585">
    <property type="entry name" value="STE20_Ser/Thr_Kinases"/>
</dbReference>
<evidence type="ECO:0000313" key="15">
    <source>
        <dbReference type="Ensembl" id="ENSONIP00000030694.1"/>
    </source>
</evidence>
<evidence type="ECO:0000256" key="3">
    <source>
        <dbReference type="ARBA" id="ARBA00022527"/>
    </source>
</evidence>
<comment type="catalytic activity">
    <reaction evidence="9">
        <text>L-threonyl-[protein] + ATP = O-phospho-L-threonyl-[protein] + ADP + H(+)</text>
        <dbReference type="Rhea" id="RHEA:46608"/>
        <dbReference type="Rhea" id="RHEA-COMP:11060"/>
        <dbReference type="Rhea" id="RHEA-COMP:11605"/>
        <dbReference type="ChEBI" id="CHEBI:15378"/>
        <dbReference type="ChEBI" id="CHEBI:30013"/>
        <dbReference type="ChEBI" id="CHEBI:30616"/>
        <dbReference type="ChEBI" id="CHEBI:61977"/>
        <dbReference type="ChEBI" id="CHEBI:456216"/>
        <dbReference type="EC" id="2.7.11.1"/>
    </reaction>
</comment>
<dbReference type="GO" id="GO:0005524">
    <property type="term" value="F:ATP binding"/>
    <property type="evidence" value="ECO:0007669"/>
    <property type="project" value="UniProtKB-UniRule"/>
</dbReference>
<evidence type="ECO:0000256" key="7">
    <source>
        <dbReference type="ARBA" id="ARBA00022777"/>
    </source>
</evidence>
<dbReference type="Pfam" id="PF12474">
    <property type="entry name" value="PKK"/>
    <property type="match status" value="2"/>
</dbReference>
<dbReference type="SUPFAM" id="SSF56112">
    <property type="entry name" value="Protein kinase-like (PK-like)"/>
    <property type="match status" value="1"/>
</dbReference>
<dbReference type="FunFam" id="1.10.510.10:FF:000081">
    <property type="entry name" value="STE20-like serine/threonine-protein kinase"/>
    <property type="match status" value="1"/>
</dbReference>
<feature type="coiled-coil region" evidence="12">
    <location>
        <begin position="734"/>
        <end position="768"/>
    </location>
</feature>
<dbReference type="Pfam" id="PF00069">
    <property type="entry name" value="Pkinase"/>
    <property type="match status" value="1"/>
</dbReference>
<comment type="similarity">
    <text evidence="1">Belongs to the protein kinase superfamily. STE Ser/Thr protein kinase family. STE20 subfamily.</text>
</comment>
<dbReference type="PROSITE" id="PS00107">
    <property type="entry name" value="PROTEIN_KINASE_ATP"/>
    <property type="match status" value="1"/>
</dbReference>
<keyword evidence="4" id="KW-0597">Phosphoprotein</keyword>
<evidence type="ECO:0000256" key="8">
    <source>
        <dbReference type="ARBA" id="ARBA00022840"/>
    </source>
</evidence>
<protein>
    <recommendedName>
        <fullName evidence="2">non-specific serine/threonine protein kinase</fullName>
        <ecNumber evidence="2">2.7.11.1</ecNumber>
    </recommendedName>
</protein>
<feature type="coiled-coil region" evidence="12">
    <location>
        <begin position="530"/>
        <end position="661"/>
    </location>
</feature>
<accession>A0A669B884</accession>
<dbReference type="AlphaFoldDB" id="A0A669B884"/>
<feature type="region of interest" description="Disordered" evidence="13">
    <location>
        <begin position="366"/>
        <end position="459"/>
    </location>
</feature>